<keyword evidence="12" id="KW-1185">Reference proteome</keyword>
<evidence type="ECO:0000256" key="6">
    <source>
        <dbReference type="ARBA" id="ARBA00025211"/>
    </source>
</evidence>
<dbReference type="PROSITE" id="PS51826">
    <property type="entry name" value="PSBD"/>
    <property type="match status" value="1"/>
</dbReference>
<name>A0ABN4AD16_RICCA</name>
<dbReference type="EC" id="2.3.1.12" evidence="8"/>
<dbReference type="PANTHER" id="PTHR23151:SF90">
    <property type="entry name" value="DIHYDROLIPOYLLYSINE-RESIDUE ACETYLTRANSFERASE COMPONENT OF PYRUVATE DEHYDROGENASE COMPLEX, MITOCHONDRIAL-RELATED"/>
    <property type="match status" value="1"/>
</dbReference>
<dbReference type="InterPro" id="IPR004167">
    <property type="entry name" value="PSBD"/>
</dbReference>
<dbReference type="SUPFAM" id="SSF51230">
    <property type="entry name" value="Single hybrid motif"/>
    <property type="match status" value="1"/>
</dbReference>
<organism evidence="11 12">
    <name type="scientific">Rickettsia canadensis str. CA410</name>
    <dbReference type="NCBI Taxonomy" id="1105107"/>
    <lineage>
        <taxon>Bacteria</taxon>
        <taxon>Pseudomonadati</taxon>
        <taxon>Pseudomonadota</taxon>
        <taxon>Alphaproteobacteria</taxon>
        <taxon>Rickettsiales</taxon>
        <taxon>Rickettsiaceae</taxon>
        <taxon>Rickettsieae</taxon>
        <taxon>Rickettsia</taxon>
        <taxon>belli group</taxon>
    </lineage>
</organism>
<dbReference type="Gene3D" id="3.30.559.10">
    <property type="entry name" value="Chloramphenicol acetyltransferase-like domain"/>
    <property type="match status" value="1"/>
</dbReference>
<evidence type="ECO:0000256" key="8">
    <source>
        <dbReference type="RuleBase" id="RU361137"/>
    </source>
</evidence>
<evidence type="ECO:0000256" key="2">
    <source>
        <dbReference type="ARBA" id="ARBA00011484"/>
    </source>
</evidence>
<reference evidence="12" key="1">
    <citation type="submission" date="2012-02" db="EMBL/GenBank/DDBJ databases">
        <title>Complete genome sequence of Rickettsia parkeri strain Portsmouth.</title>
        <authorList>
            <person name="Johnson S.L."/>
            <person name="Munk A.C."/>
            <person name="Han S."/>
            <person name="Bruce D.C."/>
            <person name="Dasch G.A."/>
        </authorList>
    </citation>
    <scope>NUCLEOTIDE SEQUENCE [LARGE SCALE GENOMIC DNA]</scope>
    <source>
        <strain evidence="12">CA410</strain>
    </source>
</reference>
<dbReference type="InterPro" id="IPR023213">
    <property type="entry name" value="CAT-like_dom_sf"/>
</dbReference>
<dbReference type="InterPro" id="IPR000089">
    <property type="entry name" value="Biotin_lipoyl"/>
</dbReference>
<dbReference type="InterPro" id="IPR003016">
    <property type="entry name" value="2-oxoA_DH_lipoyl-BS"/>
</dbReference>
<evidence type="ECO:0000259" key="10">
    <source>
        <dbReference type="PROSITE" id="PS51826"/>
    </source>
</evidence>
<dbReference type="RefSeq" id="WP_014363897.1">
    <property type="nucleotide sequence ID" value="NC_016929.1"/>
</dbReference>
<dbReference type="EMBL" id="CP003304">
    <property type="protein sequence ID" value="AFB21076.1"/>
    <property type="molecule type" value="Genomic_DNA"/>
</dbReference>
<evidence type="ECO:0000313" key="12">
    <source>
        <dbReference type="Proteomes" id="UP000007878"/>
    </source>
</evidence>
<dbReference type="Gene3D" id="4.10.320.10">
    <property type="entry name" value="E3-binding domain"/>
    <property type="match status" value="1"/>
</dbReference>
<keyword evidence="3 8" id="KW-0808">Transferase</keyword>
<dbReference type="PROSITE" id="PS00189">
    <property type="entry name" value="LIPOYL"/>
    <property type="match status" value="1"/>
</dbReference>
<evidence type="ECO:0000256" key="1">
    <source>
        <dbReference type="ARBA" id="ARBA00007317"/>
    </source>
</evidence>
<accession>A0ABN4AD16</accession>
<keyword evidence="5 8" id="KW-0012">Acyltransferase</keyword>
<sequence>MPIKILMPALSPTMTEGNLSRWLKNEGDKVNPGEVIAEIETDKATMEVEAVDEGILAKIVIPQNSQNVPVNSLIAVLSEEGEDIDDINGFIAKNSSVLPSLKADADANRLKSTEDIAVQYSNVEEQVAVTNHNKSKIFASPLAKRLAKIQNIRLESVKGSGPHGRIIKQDILSYTPSTVPNKIVIRNPEEYHLVPNNNIRKIIAKRVLESKQTVPHFYLSIECNVDKLLEIREDINKSFSEDNSTRISVNDFIILAIAKALQEVPNANASWGKDAIRYYNNVDIAVAVAIENGLVTPIVKNADQKNIIELSHEMKELIKKAKDNKLTPEEFQGGGFTISNLGMYGIKHFNAIINPPQSCIMAVGSSSKRAIVKNDQINIATIMDVTLSADHRVIDGVVGAEFLAAFKKFIERPALMLL</sequence>
<evidence type="ECO:0000256" key="5">
    <source>
        <dbReference type="ARBA" id="ARBA00023315"/>
    </source>
</evidence>
<dbReference type="InterPro" id="IPR001078">
    <property type="entry name" value="2-oxoacid_DH_actylTfrase"/>
</dbReference>
<feature type="domain" description="Peripheral subunit-binding (PSBD)" evidence="10">
    <location>
        <begin position="138"/>
        <end position="175"/>
    </location>
</feature>
<dbReference type="InterPro" id="IPR036625">
    <property type="entry name" value="E3-bd_dom_sf"/>
</dbReference>
<dbReference type="Proteomes" id="UP000007878">
    <property type="component" value="Chromosome"/>
</dbReference>
<evidence type="ECO:0000313" key="11">
    <source>
        <dbReference type="EMBL" id="AFB21076.1"/>
    </source>
</evidence>
<comment type="similarity">
    <text evidence="1 8">Belongs to the 2-oxoacid dehydrogenase family.</text>
</comment>
<dbReference type="Pfam" id="PF00198">
    <property type="entry name" value="2-oxoacid_dh"/>
    <property type="match status" value="1"/>
</dbReference>
<comment type="catalytic activity">
    <reaction evidence="7 8">
        <text>N(6)-[(R)-dihydrolipoyl]-L-lysyl-[protein] + acetyl-CoA = N(6)-[(R)-S(8)-acetyldihydrolipoyl]-L-lysyl-[protein] + CoA</text>
        <dbReference type="Rhea" id="RHEA:17017"/>
        <dbReference type="Rhea" id="RHEA-COMP:10475"/>
        <dbReference type="Rhea" id="RHEA-COMP:10478"/>
        <dbReference type="ChEBI" id="CHEBI:57287"/>
        <dbReference type="ChEBI" id="CHEBI:57288"/>
        <dbReference type="ChEBI" id="CHEBI:83100"/>
        <dbReference type="ChEBI" id="CHEBI:83111"/>
        <dbReference type="EC" id="2.3.1.12"/>
    </reaction>
</comment>
<evidence type="ECO:0000256" key="7">
    <source>
        <dbReference type="ARBA" id="ARBA00048370"/>
    </source>
</evidence>
<dbReference type="InterPro" id="IPR045257">
    <property type="entry name" value="E2/Pdx1"/>
</dbReference>
<dbReference type="PROSITE" id="PS50968">
    <property type="entry name" value="BIOTINYL_LIPOYL"/>
    <property type="match status" value="1"/>
</dbReference>
<evidence type="ECO:0000256" key="4">
    <source>
        <dbReference type="ARBA" id="ARBA00022823"/>
    </source>
</evidence>
<evidence type="ECO:0000256" key="3">
    <source>
        <dbReference type="ARBA" id="ARBA00022679"/>
    </source>
</evidence>
<comment type="cofactor">
    <cofactor evidence="8">
        <name>(R)-lipoate</name>
        <dbReference type="ChEBI" id="CHEBI:83088"/>
    </cofactor>
    <text evidence="8">Binds 1 lipoyl cofactor covalently.</text>
</comment>
<protein>
    <recommendedName>
        <fullName evidence="8">Acetyltransferase component of pyruvate dehydrogenase complex</fullName>
        <ecNumber evidence="8">2.3.1.12</ecNumber>
    </recommendedName>
</protein>
<feature type="domain" description="Lipoyl-binding" evidence="9">
    <location>
        <begin position="2"/>
        <end position="78"/>
    </location>
</feature>
<gene>
    <name evidence="11" type="ORF">RCA_02515</name>
</gene>
<dbReference type="CDD" id="cd06849">
    <property type="entry name" value="lipoyl_domain"/>
    <property type="match status" value="1"/>
</dbReference>
<dbReference type="Pfam" id="PF02817">
    <property type="entry name" value="E3_binding"/>
    <property type="match status" value="1"/>
</dbReference>
<proteinExistence type="inferred from homology"/>
<dbReference type="InterPro" id="IPR006257">
    <property type="entry name" value="LAT1"/>
</dbReference>
<dbReference type="Gene3D" id="2.40.50.100">
    <property type="match status" value="1"/>
</dbReference>
<dbReference type="SUPFAM" id="SSF47005">
    <property type="entry name" value="Peripheral subunit-binding domain of 2-oxo acid dehydrogenase complex"/>
    <property type="match status" value="1"/>
</dbReference>
<dbReference type="Pfam" id="PF00364">
    <property type="entry name" value="Biotin_lipoyl"/>
    <property type="match status" value="1"/>
</dbReference>
<evidence type="ECO:0000259" key="9">
    <source>
        <dbReference type="PROSITE" id="PS50968"/>
    </source>
</evidence>
<dbReference type="InterPro" id="IPR011053">
    <property type="entry name" value="Single_hybrid_motif"/>
</dbReference>
<dbReference type="PANTHER" id="PTHR23151">
    <property type="entry name" value="DIHYDROLIPOAMIDE ACETYL/SUCCINYL-TRANSFERASE-RELATED"/>
    <property type="match status" value="1"/>
</dbReference>
<comment type="subunit">
    <text evidence="2">Forms a 24-polypeptide structural core with octahedral symmetry.</text>
</comment>
<dbReference type="NCBIfam" id="TIGR01349">
    <property type="entry name" value="PDHac_trf_mito"/>
    <property type="match status" value="1"/>
</dbReference>
<keyword evidence="4 8" id="KW-0450">Lipoyl</keyword>
<comment type="function">
    <text evidence="6">The pyruvate dehydrogenase complex catalyzes the overall conversion of pyruvate to acetyl-CoA and CO(2). It contains multiple copies of three enzymatic components: pyruvate dehydrogenase (E1), dihydrolipoamide acetyltransferase (E2) and lipoamide dehydrogenase (E3).</text>
</comment>
<dbReference type="SUPFAM" id="SSF52777">
    <property type="entry name" value="CoA-dependent acyltransferases"/>
    <property type="match status" value="1"/>
</dbReference>